<accession>A0ABS8V9A1</accession>
<keyword evidence="2" id="KW-1185">Reference proteome</keyword>
<evidence type="ECO:0000313" key="1">
    <source>
        <dbReference type="EMBL" id="MCD9642729.1"/>
    </source>
</evidence>
<proteinExistence type="predicted"/>
<organism evidence="1 2">
    <name type="scientific">Datura stramonium</name>
    <name type="common">Jimsonweed</name>
    <name type="synonym">Common thornapple</name>
    <dbReference type="NCBI Taxonomy" id="4076"/>
    <lineage>
        <taxon>Eukaryota</taxon>
        <taxon>Viridiplantae</taxon>
        <taxon>Streptophyta</taxon>
        <taxon>Embryophyta</taxon>
        <taxon>Tracheophyta</taxon>
        <taxon>Spermatophyta</taxon>
        <taxon>Magnoliopsida</taxon>
        <taxon>eudicotyledons</taxon>
        <taxon>Gunneridae</taxon>
        <taxon>Pentapetalae</taxon>
        <taxon>asterids</taxon>
        <taxon>lamiids</taxon>
        <taxon>Solanales</taxon>
        <taxon>Solanaceae</taxon>
        <taxon>Solanoideae</taxon>
        <taxon>Datureae</taxon>
        <taxon>Datura</taxon>
    </lineage>
</organism>
<sequence length="133" mass="14908">LPYGMLITRLLEANHIFLDDHLFFTVRNATTQGLWLYGLHSFWRHLGKEGVPSIPIHVSPFTIKNSSPRASSSTTSGDFSSEVLAVVVAMFANLESMKDLMASTLCTMKKFHDSTKKRVMMLLVYGSSDQESH</sequence>
<gene>
    <name evidence="1" type="ORF">HAX54_029671</name>
</gene>
<feature type="non-terminal residue" evidence="1">
    <location>
        <position position="1"/>
    </location>
</feature>
<reference evidence="1 2" key="1">
    <citation type="journal article" date="2021" name="BMC Genomics">
        <title>Datura genome reveals duplications of psychoactive alkaloid biosynthetic genes and high mutation rate following tissue culture.</title>
        <authorList>
            <person name="Rajewski A."/>
            <person name="Carter-House D."/>
            <person name="Stajich J."/>
            <person name="Litt A."/>
        </authorList>
    </citation>
    <scope>NUCLEOTIDE SEQUENCE [LARGE SCALE GENOMIC DNA]</scope>
    <source>
        <strain evidence="1">AR-01</strain>
    </source>
</reference>
<dbReference type="EMBL" id="JACEIK010003691">
    <property type="protein sequence ID" value="MCD9642729.1"/>
    <property type="molecule type" value="Genomic_DNA"/>
</dbReference>
<comment type="caution">
    <text evidence="1">The sequence shown here is derived from an EMBL/GenBank/DDBJ whole genome shotgun (WGS) entry which is preliminary data.</text>
</comment>
<evidence type="ECO:0000313" key="2">
    <source>
        <dbReference type="Proteomes" id="UP000823775"/>
    </source>
</evidence>
<protein>
    <submittedName>
        <fullName evidence="1">Uncharacterized protein</fullName>
    </submittedName>
</protein>
<name>A0ABS8V9A1_DATST</name>
<dbReference type="Proteomes" id="UP000823775">
    <property type="component" value="Unassembled WGS sequence"/>
</dbReference>